<dbReference type="EMBL" id="CP073347">
    <property type="protein sequence ID" value="UTW11552.1"/>
    <property type="molecule type" value="Genomic_DNA"/>
</dbReference>
<dbReference type="Proteomes" id="UP001058461">
    <property type="component" value="Chromosome"/>
</dbReference>
<dbReference type="RefSeq" id="WP_255853589.1">
    <property type="nucleotide sequence ID" value="NZ_CP073347.1"/>
</dbReference>
<organism evidence="1 2">
    <name type="scientific">Marinobacterium rhizophilum</name>
    <dbReference type="NCBI Taxonomy" id="420402"/>
    <lineage>
        <taxon>Bacteria</taxon>
        <taxon>Pseudomonadati</taxon>
        <taxon>Pseudomonadota</taxon>
        <taxon>Gammaproteobacteria</taxon>
        <taxon>Oceanospirillales</taxon>
        <taxon>Oceanospirillaceae</taxon>
        <taxon>Marinobacterium</taxon>
    </lineage>
</organism>
<name>A0ABY5HJW4_9GAMM</name>
<accession>A0ABY5HJW4</accession>
<reference evidence="1" key="1">
    <citation type="submission" date="2021-04" db="EMBL/GenBank/DDBJ databases">
        <title>Oceanospirillales bacteria with DddD are important DMSP degraders in coastal seawater.</title>
        <authorList>
            <person name="Liu J."/>
        </authorList>
    </citation>
    <scope>NUCLEOTIDE SEQUENCE</scope>
    <source>
        <strain evidence="1">D13-1</strain>
    </source>
</reference>
<protein>
    <submittedName>
        <fullName evidence="1">Uncharacterized protein</fullName>
    </submittedName>
</protein>
<proteinExistence type="predicted"/>
<gene>
    <name evidence="1" type="ORF">KDW95_20225</name>
</gene>
<evidence type="ECO:0000313" key="2">
    <source>
        <dbReference type="Proteomes" id="UP001058461"/>
    </source>
</evidence>
<keyword evidence="2" id="KW-1185">Reference proteome</keyword>
<evidence type="ECO:0000313" key="1">
    <source>
        <dbReference type="EMBL" id="UTW11552.1"/>
    </source>
</evidence>
<sequence length="60" mass="6657">MQNSQSTSVDKLRCSRAYQLAQSLFTLTYLPLRLITRMTPALFGKRTSDETLGNDSASAT</sequence>